<organism evidence="4 5">
    <name type="scientific">Roseibium aggregatum</name>
    <dbReference type="NCBI Taxonomy" id="187304"/>
    <lineage>
        <taxon>Bacteria</taxon>
        <taxon>Pseudomonadati</taxon>
        <taxon>Pseudomonadota</taxon>
        <taxon>Alphaproteobacteria</taxon>
        <taxon>Hyphomicrobiales</taxon>
        <taxon>Stappiaceae</taxon>
        <taxon>Roseibium</taxon>
    </lineage>
</organism>
<dbReference type="InterPro" id="IPR003680">
    <property type="entry name" value="Flavodoxin_fold"/>
</dbReference>
<evidence type="ECO:0000256" key="2">
    <source>
        <dbReference type="ARBA" id="ARBA00023002"/>
    </source>
</evidence>
<dbReference type="PANTHER" id="PTHR10204:SF34">
    <property type="entry name" value="NAD(P)H DEHYDROGENASE [QUINONE] 1 ISOFORM 1"/>
    <property type="match status" value="1"/>
</dbReference>
<dbReference type="GO" id="GO:0003955">
    <property type="term" value="F:NAD(P)H dehydrogenase (quinone) activity"/>
    <property type="evidence" value="ECO:0007669"/>
    <property type="project" value="TreeGrafter"/>
</dbReference>
<dbReference type="PANTHER" id="PTHR10204">
    <property type="entry name" value="NAD P H OXIDOREDUCTASE-RELATED"/>
    <property type="match status" value="1"/>
</dbReference>
<accession>A0A926NVR9</accession>
<dbReference type="RefSeq" id="WP_190292040.1">
    <property type="nucleotide sequence ID" value="NZ_JABFCZ010000014.1"/>
</dbReference>
<gene>
    <name evidence="4" type="ORF">HK439_13505</name>
</gene>
<dbReference type="EMBL" id="JABFCZ010000014">
    <property type="protein sequence ID" value="MBD1547279.1"/>
    <property type="molecule type" value="Genomic_DNA"/>
</dbReference>
<sequence>MASGRKILVIDGHPDPDADHFCHALAQSYRQGAEAGGHIVDVVRVADLDFPILRSAKDYDTAPVPAALEQITQEMLAADHVVLIYPLWLGTLPALTKAFLEQVFHRDTAFEPAEEGKWPKGRLTGKSARVIVTMGMPALIYRFWYGGHSLKSLERNILKFIGFKPVRDTVFGMVEAVGDEKRKRWLKQVEDLGRQAV</sequence>
<protein>
    <submittedName>
        <fullName evidence="4">NAD(P)H-dependent oxidoreductase</fullName>
    </submittedName>
</protein>
<comment type="caution">
    <text evidence="4">The sequence shown here is derived from an EMBL/GenBank/DDBJ whole genome shotgun (WGS) entry which is preliminary data.</text>
</comment>
<dbReference type="SUPFAM" id="SSF52218">
    <property type="entry name" value="Flavoproteins"/>
    <property type="match status" value="1"/>
</dbReference>
<evidence type="ECO:0000256" key="1">
    <source>
        <dbReference type="ARBA" id="ARBA00006252"/>
    </source>
</evidence>
<name>A0A926NVR9_9HYPH</name>
<dbReference type="InterPro" id="IPR051545">
    <property type="entry name" value="NAD(P)H_dehydrogenase_qn"/>
</dbReference>
<dbReference type="Pfam" id="PF02525">
    <property type="entry name" value="Flavodoxin_2"/>
    <property type="match status" value="1"/>
</dbReference>
<evidence type="ECO:0000313" key="5">
    <source>
        <dbReference type="Proteomes" id="UP000598467"/>
    </source>
</evidence>
<dbReference type="InterPro" id="IPR029039">
    <property type="entry name" value="Flavoprotein-like_sf"/>
</dbReference>
<dbReference type="Proteomes" id="UP000598467">
    <property type="component" value="Unassembled WGS sequence"/>
</dbReference>
<keyword evidence="2" id="KW-0560">Oxidoreductase</keyword>
<dbReference type="Gene3D" id="3.40.50.360">
    <property type="match status" value="1"/>
</dbReference>
<dbReference type="GO" id="GO:0005829">
    <property type="term" value="C:cytosol"/>
    <property type="evidence" value="ECO:0007669"/>
    <property type="project" value="TreeGrafter"/>
</dbReference>
<proteinExistence type="inferred from homology"/>
<evidence type="ECO:0000259" key="3">
    <source>
        <dbReference type="Pfam" id="PF02525"/>
    </source>
</evidence>
<feature type="domain" description="Flavodoxin-like fold" evidence="3">
    <location>
        <begin position="6"/>
        <end position="186"/>
    </location>
</feature>
<comment type="similarity">
    <text evidence="1">Belongs to the NAD(P)H dehydrogenase (quinone) family.</text>
</comment>
<reference evidence="4" key="1">
    <citation type="submission" date="2020-05" db="EMBL/GenBank/DDBJ databases">
        <title>Identification of trans-AT polyketide cluster in two marine bacteria, producers of a novel glutaramide-containing polyketide sesbanimide D and analogs.</title>
        <authorList>
            <person name="Kacar D."/>
            <person name="Rodriguez P."/>
            <person name="Canedo L."/>
            <person name="Gonzalez E."/>
            <person name="Galan B."/>
            <person name="De La Calle F."/>
            <person name="Garcia J.L."/>
        </authorList>
    </citation>
    <scope>NUCLEOTIDE SEQUENCE</scope>
    <source>
        <strain evidence="4">PHM038</strain>
    </source>
</reference>
<dbReference type="AlphaFoldDB" id="A0A926NVR9"/>
<evidence type="ECO:0000313" key="4">
    <source>
        <dbReference type="EMBL" id="MBD1547279.1"/>
    </source>
</evidence>